<evidence type="ECO:0000313" key="3">
    <source>
        <dbReference type="Proteomes" id="UP001479436"/>
    </source>
</evidence>
<dbReference type="PANTHER" id="PTHR33266:SF1">
    <property type="entry name" value="F-BOX DOMAIN-CONTAINING PROTEIN"/>
    <property type="match status" value="1"/>
</dbReference>
<comment type="caution">
    <text evidence="2">The sequence shown here is derived from an EMBL/GenBank/DDBJ whole genome shotgun (WGS) entry which is preliminary data.</text>
</comment>
<reference evidence="2 3" key="1">
    <citation type="submission" date="2023-04" db="EMBL/GenBank/DDBJ databases">
        <title>Genome of Basidiobolus ranarum AG-B5.</title>
        <authorList>
            <person name="Stajich J.E."/>
            <person name="Carter-House D."/>
            <person name="Gryganskyi A."/>
        </authorList>
    </citation>
    <scope>NUCLEOTIDE SEQUENCE [LARGE SCALE GENOMIC DNA]</scope>
    <source>
        <strain evidence="2 3">AG-B5</strain>
    </source>
</reference>
<feature type="compositionally biased region" description="Basic residues" evidence="1">
    <location>
        <begin position="823"/>
        <end position="838"/>
    </location>
</feature>
<proteinExistence type="predicted"/>
<dbReference type="Proteomes" id="UP001479436">
    <property type="component" value="Unassembled WGS sequence"/>
</dbReference>
<evidence type="ECO:0000256" key="1">
    <source>
        <dbReference type="SAM" id="MobiDB-lite"/>
    </source>
</evidence>
<sequence length="928" mass="104359">MSSSNYIQIDVPPRHPPFGCLTSTDLITEKPGFKHWEQWAAKIKTYEASIRAYLMQYFESHPNFSAASKFVINLAKIEDIYFLFTAILDNDLTKMQEGLIALMLSDLGTSFVKRKSDPMLLTSINKERIAWVKTSFNQAYVDEVKLVDRLLDSLNTAANQWSNAEYMSPYTSIIQSSGYGKSRAIKQIAQRTFVVYCCLRPEESSGFPLRSAIASTLLAKINIGSTDPPYFYFVCRFVAFIVACMRKLAAFVKNSKKEEIMDMSSQDGEDSTIYAEWFKLQIEDTDQKGDTNVCGSKFWAEIQSEMDKIVANCPYISDERMLSDFTQLVSIANTEMRSVLMESGLRFCDASLVCVMDEARTLLDKNYTPTAASTLFHYLRIAQSIVPDFISGRPGYFSVMLDTAAKFSNFQSHIPFDPSARFIKCNHLFPPFYLLDTFDTLAQKSVDDFERLITWIQSYMEAPKHNILADIQMQTYRYGRALWSSAATAILSNQSNDVAQAVLQLLKLAATKVSGGTDWSSMAVKNITTHEAVAIVQPRINMYVTPQTEMAGEMVADFMGTLLHVSKGLRLMYMAYPSEPILAAGSAAVSSLFTGDELAVIVNHITDIVREGIVGPGTKGELITKLLITYSWDRACKLISPKQSPMSVTRPMRVSEFLFSLLDQEKLEKALCGQITSEKKSQFMNSIVFFNHLNSPTYSVTEKDLEKHFVRCAAISLPRGAVAFDFLIPVLLVEDPAQSANRKEAVSEENSGKRRFTFIGIQSRLYSRSDPKYKFANRVSTPEKSGLSKSFTAPYLVIYMSIGYVNGKIVNVKHRPADERTLSKHKRTSPRHQSKASKRTFDVSQDEENARLNNQMIVVVKGLSPCVYPLLRSSADELKGCDPTRLEQTTPLSISFKKLSQSWSDPVEVAPDTDTKSIKRMMPLTYLD</sequence>
<accession>A0ABR2VQH4</accession>
<dbReference type="EMBL" id="JASJQH010008490">
    <property type="protein sequence ID" value="KAK9688492.1"/>
    <property type="molecule type" value="Genomic_DNA"/>
</dbReference>
<name>A0ABR2VQH4_9FUNG</name>
<dbReference type="PANTHER" id="PTHR33266">
    <property type="entry name" value="CHROMOSOME 15, WHOLE GENOME SHOTGUN SEQUENCE"/>
    <property type="match status" value="1"/>
</dbReference>
<organism evidence="2 3">
    <name type="scientific">Basidiobolus ranarum</name>
    <dbReference type="NCBI Taxonomy" id="34480"/>
    <lineage>
        <taxon>Eukaryota</taxon>
        <taxon>Fungi</taxon>
        <taxon>Fungi incertae sedis</taxon>
        <taxon>Zoopagomycota</taxon>
        <taxon>Entomophthoromycotina</taxon>
        <taxon>Basidiobolomycetes</taxon>
        <taxon>Basidiobolales</taxon>
        <taxon>Basidiobolaceae</taxon>
        <taxon>Basidiobolus</taxon>
    </lineage>
</organism>
<keyword evidence="3" id="KW-1185">Reference proteome</keyword>
<feature type="region of interest" description="Disordered" evidence="1">
    <location>
        <begin position="816"/>
        <end position="845"/>
    </location>
</feature>
<protein>
    <submittedName>
        <fullName evidence="2">Uncharacterized protein</fullName>
    </submittedName>
</protein>
<gene>
    <name evidence="2" type="ORF">K7432_014393</name>
</gene>
<evidence type="ECO:0000313" key="2">
    <source>
        <dbReference type="EMBL" id="KAK9688492.1"/>
    </source>
</evidence>